<evidence type="ECO:0000313" key="2">
    <source>
        <dbReference type="Proteomes" id="UP000030416"/>
    </source>
</evidence>
<sequence>MIDVSESKLVKYVMHHVGEHLVLNDEAFTQPEILLQAAFTQLAFHKIDWDQQYEFFHETDLGLNEVYTYISSIFDEEDSFLEQSKNIATHLNSSSGHPGIKNGELFIGLFENCIMTTGATKKALAIVKIEDKEIFLDVKNDEDKVTVNGIDGINVKKINNMAVIVDMGADEPPLVFIKTKKKEDVVYWQERFLKIKVADEYYYNTNLALTEVKKYILKEESFSNPEKLELLNKTLDYFRNEEEFHADEYIETVFDKADSTQKDVIVNTVKPYETVISESAIIKAEKSYKRKIKLDSNIEIQVNVHNIEQMNELIEIGYDETTNRKFYKIYFQEEV</sequence>
<dbReference type="STRING" id="1384049.CD29_15475"/>
<dbReference type="RefSeq" id="WP_036188527.1">
    <property type="nucleotide sequence ID" value="NZ_AVDA01000020.1"/>
</dbReference>
<proteinExistence type="predicted"/>
<dbReference type="OrthoDB" id="9153118at2"/>
<keyword evidence="2" id="KW-1185">Reference proteome</keyword>
<protein>
    <recommendedName>
        <fullName evidence="3">Nucleoid-associated protein</fullName>
    </recommendedName>
</protein>
<dbReference type="InterPro" id="IPR007358">
    <property type="entry name" value="Nucleoid_associated_NdpA"/>
</dbReference>
<evidence type="ECO:0008006" key="3">
    <source>
        <dbReference type="Google" id="ProtNLM"/>
    </source>
</evidence>
<dbReference type="EMBL" id="JPVN01000020">
    <property type="protein sequence ID" value="KGR77261.1"/>
    <property type="molecule type" value="Genomic_DNA"/>
</dbReference>
<dbReference type="eggNOG" id="COG3081">
    <property type="taxonomic scope" value="Bacteria"/>
</dbReference>
<comment type="caution">
    <text evidence="1">The sequence shown here is derived from an EMBL/GenBank/DDBJ whole genome shotgun (WGS) entry which is preliminary data.</text>
</comment>
<accession>A0A0A3HXD1</accession>
<dbReference type="Pfam" id="PF04245">
    <property type="entry name" value="NA37"/>
    <property type="match status" value="1"/>
</dbReference>
<dbReference type="Proteomes" id="UP000030416">
    <property type="component" value="Unassembled WGS sequence"/>
</dbReference>
<reference evidence="1 2" key="1">
    <citation type="submission" date="2014-02" db="EMBL/GenBank/DDBJ databases">
        <title>Draft genome sequence of Lysinibacillus manganicus DSM 26584T.</title>
        <authorList>
            <person name="Zhang F."/>
            <person name="Wang G."/>
            <person name="Zhang L."/>
        </authorList>
    </citation>
    <scope>NUCLEOTIDE SEQUENCE [LARGE SCALE GENOMIC DNA]</scope>
    <source>
        <strain evidence="1 2">DSM 26584</strain>
    </source>
</reference>
<dbReference type="AlphaFoldDB" id="A0A0A3HXD1"/>
<gene>
    <name evidence="1" type="ORF">CD29_15475</name>
</gene>
<name>A0A0A3HXD1_9BACL</name>
<evidence type="ECO:0000313" key="1">
    <source>
        <dbReference type="EMBL" id="KGR77261.1"/>
    </source>
</evidence>
<organism evidence="1 2">
    <name type="scientific">Ureibacillus manganicus DSM 26584</name>
    <dbReference type="NCBI Taxonomy" id="1384049"/>
    <lineage>
        <taxon>Bacteria</taxon>
        <taxon>Bacillati</taxon>
        <taxon>Bacillota</taxon>
        <taxon>Bacilli</taxon>
        <taxon>Bacillales</taxon>
        <taxon>Caryophanaceae</taxon>
        <taxon>Ureibacillus</taxon>
    </lineage>
</organism>